<protein>
    <submittedName>
        <fullName evidence="1">Uncharacterized protein</fullName>
    </submittedName>
</protein>
<gene>
    <name evidence="1" type="ORF">IWW36_005392</name>
</gene>
<feature type="non-terminal residue" evidence="1">
    <location>
        <position position="1"/>
    </location>
</feature>
<dbReference type="EMBL" id="JANBUW010001264">
    <property type="protein sequence ID" value="KAJ2843877.1"/>
    <property type="molecule type" value="Genomic_DNA"/>
</dbReference>
<evidence type="ECO:0000313" key="2">
    <source>
        <dbReference type="Proteomes" id="UP001139887"/>
    </source>
</evidence>
<keyword evidence="2" id="KW-1185">Reference proteome</keyword>
<name>A0A9W8LVE2_9FUNG</name>
<sequence>HSLAMLAGEQRMMRSDKIVCPLKNRLQEVNPRRQCFEDVVRATGAIPTPPAQEQSPLRHAC</sequence>
<dbReference type="Proteomes" id="UP001139887">
    <property type="component" value="Unassembled WGS sequence"/>
</dbReference>
<organism evidence="1 2">
    <name type="scientific">Coemansia brasiliensis</name>
    <dbReference type="NCBI Taxonomy" id="2650707"/>
    <lineage>
        <taxon>Eukaryota</taxon>
        <taxon>Fungi</taxon>
        <taxon>Fungi incertae sedis</taxon>
        <taxon>Zoopagomycota</taxon>
        <taxon>Kickxellomycotina</taxon>
        <taxon>Kickxellomycetes</taxon>
        <taxon>Kickxellales</taxon>
        <taxon>Kickxellaceae</taxon>
        <taxon>Coemansia</taxon>
    </lineage>
</organism>
<dbReference type="AlphaFoldDB" id="A0A9W8LVE2"/>
<accession>A0A9W8LVE2</accession>
<reference evidence="1" key="1">
    <citation type="submission" date="2022-07" db="EMBL/GenBank/DDBJ databases">
        <title>Phylogenomic reconstructions and comparative analyses of Kickxellomycotina fungi.</title>
        <authorList>
            <person name="Reynolds N.K."/>
            <person name="Stajich J.E."/>
            <person name="Barry K."/>
            <person name="Grigoriev I.V."/>
            <person name="Crous P."/>
            <person name="Smith M.E."/>
        </authorList>
    </citation>
    <scope>NUCLEOTIDE SEQUENCE</scope>
    <source>
        <strain evidence="1">NRRL 1566</strain>
    </source>
</reference>
<dbReference type="OrthoDB" id="5596871at2759"/>
<comment type="caution">
    <text evidence="1">The sequence shown here is derived from an EMBL/GenBank/DDBJ whole genome shotgun (WGS) entry which is preliminary data.</text>
</comment>
<proteinExistence type="predicted"/>
<evidence type="ECO:0000313" key="1">
    <source>
        <dbReference type="EMBL" id="KAJ2843877.1"/>
    </source>
</evidence>